<gene>
    <name evidence="2" type="ORF">V2J85_08235</name>
</gene>
<feature type="transmembrane region" description="Helical" evidence="1">
    <location>
        <begin position="61"/>
        <end position="87"/>
    </location>
</feature>
<keyword evidence="1" id="KW-0812">Transmembrane</keyword>
<organism evidence="2 3">
    <name type="scientific">Streptomyces bugieae</name>
    <dbReference type="NCBI Taxonomy" id="3098223"/>
    <lineage>
        <taxon>Bacteria</taxon>
        <taxon>Bacillati</taxon>
        <taxon>Actinomycetota</taxon>
        <taxon>Actinomycetes</taxon>
        <taxon>Kitasatosporales</taxon>
        <taxon>Streptomycetaceae</taxon>
        <taxon>Streptomyces</taxon>
    </lineage>
</organism>
<feature type="transmembrane region" description="Helical" evidence="1">
    <location>
        <begin position="139"/>
        <end position="159"/>
    </location>
</feature>
<name>A0ABU7NKE6_9ACTN</name>
<proteinExistence type="predicted"/>
<evidence type="ECO:0000313" key="3">
    <source>
        <dbReference type="Proteomes" id="UP001307760"/>
    </source>
</evidence>
<feature type="transmembrane region" description="Helical" evidence="1">
    <location>
        <begin position="107"/>
        <end position="127"/>
    </location>
</feature>
<accession>A0ABU7NKE6</accession>
<evidence type="ECO:0000313" key="2">
    <source>
        <dbReference type="EMBL" id="MEE4419339.1"/>
    </source>
</evidence>
<keyword evidence="1" id="KW-0472">Membrane</keyword>
<dbReference type="RefSeq" id="WP_261954066.1">
    <property type="nucleotide sequence ID" value="NZ_JAZBJP010000002.1"/>
</dbReference>
<evidence type="ECO:0000256" key="1">
    <source>
        <dbReference type="SAM" id="Phobius"/>
    </source>
</evidence>
<dbReference type="EMBL" id="JAZBJP010000002">
    <property type="protein sequence ID" value="MEE4419339.1"/>
    <property type="molecule type" value="Genomic_DNA"/>
</dbReference>
<keyword evidence="3" id="KW-1185">Reference proteome</keyword>
<keyword evidence="1" id="KW-1133">Transmembrane helix</keyword>
<sequence length="160" mass="16878">MTDDATALPPHPAPTAYAPEPVAHRHAAPATVPPPPHPAVPLPLPLPHPVPSPARRLRDPLWWCPPLVAVGVIGGLYIPAFTLYAFATMATDSCGPDLCPANVTVPLISAPFLYATGACLALLSFAFPWTMRWRKARLSVAWVGTAASASVVPLLLSVML</sequence>
<comment type="caution">
    <text evidence="2">The sequence shown here is derived from an EMBL/GenBank/DDBJ whole genome shotgun (WGS) entry which is preliminary data.</text>
</comment>
<reference evidence="2 3" key="1">
    <citation type="submission" date="2023-12" db="EMBL/GenBank/DDBJ databases">
        <title>30 novel species of actinomycetes from the DSMZ collection.</title>
        <authorList>
            <person name="Nouioui I."/>
        </authorList>
    </citation>
    <scope>NUCLEOTIDE SEQUENCE [LARGE SCALE GENOMIC DNA]</scope>
    <source>
        <strain evidence="2 3">DSM 41528</strain>
    </source>
</reference>
<dbReference type="Proteomes" id="UP001307760">
    <property type="component" value="Unassembled WGS sequence"/>
</dbReference>
<evidence type="ECO:0008006" key="4">
    <source>
        <dbReference type="Google" id="ProtNLM"/>
    </source>
</evidence>
<protein>
    <recommendedName>
        <fullName evidence="4">Vitamin K epoxide reductase domain-containing protein</fullName>
    </recommendedName>
</protein>